<feature type="compositionally biased region" description="Polar residues" evidence="1">
    <location>
        <begin position="255"/>
        <end position="274"/>
    </location>
</feature>
<organism evidence="2 3">
    <name type="scientific">Apiospora rasikravindrae</name>
    <dbReference type="NCBI Taxonomy" id="990691"/>
    <lineage>
        <taxon>Eukaryota</taxon>
        <taxon>Fungi</taxon>
        <taxon>Dikarya</taxon>
        <taxon>Ascomycota</taxon>
        <taxon>Pezizomycotina</taxon>
        <taxon>Sordariomycetes</taxon>
        <taxon>Xylariomycetidae</taxon>
        <taxon>Amphisphaeriales</taxon>
        <taxon>Apiosporaceae</taxon>
        <taxon>Apiospora</taxon>
    </lineage>
</organism>
<gene>
    <name evidence="2" type="ORF">PG993_006077</name>
</gene>
<protein>
    <submittedName>
        <fullName evidence="2">Uncharacterized protein</fullName>
    </submittedName>
</protein>
<evidence type="ECO:0000313" key="3">
    <source>
        <dbReference type="Proteomes" id="UP001444661"/>
    </source>
</evidence>
<proteinExistence type="predicted"/>
<feature type="region of interest" description="Disordered" evidence="1">
    <location>
        <begin position="505"/>
        <end position="528"/>
    </location>
</feature>
<accession>A0ABR1TAL4</accession>
<feature type="compositionally biased region" description="Low complexity" evidence="1">
    <location>
        <begin position="327"/>
        <end position="342"/>
    </location>
</feature>
<comment type="caution">
    <text evidence="2">The sequence shown here is derived from an EMBL/GenBank/DDBJ whole genome shotgun (WGS) entry which is preliminary data.</text>
</comment>
<name>A0ABR1TAL4_9PEZI</name>
<sequence>MVKRSTPTREPSSPPFDFALDVLGQGKLPRRIFRVPADQEKLLRAPTSWAEDLFRHPQGLANVTAPVLENLFDFHSRRLQEPQQQSSAIASRSPSVPHGETAAGPTSPSGTRSDLAHGQDGHSSPGTPISGWDSSPPPVPRLEPLEESDDNPFASQLPEPPVAMIQPASSPEDPKSRRDQSSLEEPFETQLPARPPLQVGSSVSDLQKRPVFDNFPSSSPAMDEELEIVQPAAYDRNMMPPPPHKAAEPNPTPPSAQQVQVPSTFPEPQSSKSASEPPKVKGARKHRLAPVVDVAGLLTNELPPSKHLITSGLRAPPPKARPHRYVPESSFSDETSSSVVPSTEHHKALHTPSRDANGKSPSKTLIKETQVSLVSKQLDRPVQLPKPKSPTPRSPPQIAQSPLSSSRGHPSSPLDRPLASSPPPPIAAPLPVPHVQLSAPNTTVPLPGPSGDDSGPRPDDAVAQPVEQNGIHDQEGTNLKETIADLEDQLEQAKLNIAYYEAQARPGPPSSTVHTAGGSKPAEITNQTSAPEEDVMVVDEVPQQREMVERDAAHTPFDQYTNAYPTYRNHGNIWEFVKACVYIQQLQRKKALATYQYDDFIRAWTEGFVPYVLDFDLEGSKKPPHRH</sequence>
<feature type="compositionally biased region" description="Polar residues" evidence="1">
    <location>
        <begin position="81"/>
        <end position="94"/>
    </location>
</feature>
<feature type="compositionally biased region" description="Low complexity" evidence="1">
    <location>
        <begin position="401"/>
        <end position="419"/>
    </location>
</feature>
<feature type="region of interest" description="Disordered" evidence="1">
    <location>
        <begin position="300"/>
        <end position="477"/>
    </location>
</feature>
<evidence type="ECO:0000313" key="2">
    <source>
        <dbReference type="EMBL" id="KAK8043647.1"/>
    </source>
</evidence>
<evidence type="ECO:0000256" key="1">
    <source>
        <dbReference type="SAM" id="MobiDB-lite"/>
    </source>
</evidence>
<dbReference type="Proteomes" id="UP001444661">
    <property type="component" value="Unassembled WGS sequence"/>
</dbReference>
<feature type="compositionally biased region" description="Pro residues" evidence="1">
    <location>
        <begin position="420"/>
        <end position="432"/>
    </location>
</feature>
<dbReference type="PRINTS" id="PR01217">
    <property type="entry name" value="PRICHEXTENSN"/>
</dbReference>
<feature type="region of interest" description="Disordered" evidence="1">
    <location>
        <begin position="78"/>
        <end position="287"/>
    </location>
</feature>
<dbReference type="EMBL" id="JAQQWK010000004">
    <property type="protein sequence ID" value="KAK8043647.1"/>
    <property type="molecule type" value="Genomic_DNA"/>
</dbReference>
<reference evidence="2 3" key="1">
    <citation type="submission" date="2023-01" db="EMBL/GenBank/DDBJ databases">
        <title>Analysis of 21 Apiospora genomes using comparative genomics revels a genus with tremendous synthesis potential of carbohydrate active enzymes and secondary metabolites.</title>
        <authorList>
            <person name="Sorensen T."/>
        </authorList>
    </citation>
    <scope>NUCLEOTIDE SEQUENCE [LARGE SCALE GENOMIC DNA]</scope>
    <source>
        <strain evidence="2 3">CBS 33761</strain>
    </source>
</reference>
<feature type="compositionally biased region" description="Pro residues" evidence="1">
    <location>
        <begin position="239"/>
        <end position="254"/>
    </location>
</feature>
<keyword evidence="3" id="KW-1185">Reference proteome</keyword>
<feature type="compositionally biased region" description="Basic and acidic residues" evidence="1">
    <location>
        <begin position="172"/>
        <end position="181"/>
    </location>
</feature>
<feature type="compositionally biased region" description="Polar residues" evidence="1">
    <location>
        <begin position="359"/>
        <end position="375"/>
    </location>
</feature>